<dbReference type="Pfam" id="PF12867">
    <property type="entry name" value="DinB_2"/>
    <property type="match status" value="1"/>
</dbReference>
<dbReference type="AlphaFoldDB" id="A0A7H0VAL3"/>
<dbReference type="SUPFAM" id="SSF109854">
    <property type="entry name" value="DinB/YfiT-like putative metalloenzymes"/>
    <property type="match status" value="1"/>
</dbReference>
<dbReference type="KEGG" id="chyd:H4K34_10245"/>
<keyword evidence="3" id="KW-1185">Reference proteome</keyword>
<evidence type="ECO:0000259" key="1">
    <source>
        <dbReference type="Pfam" id="PF12867"/>
    </source>
</evidence>
<accession>A0A7H0VAL3</accession>
<feature type="domain" description="DinB-like" evidence="1">
    <location>
        <begin position="10"/>
        <end position="138"/>
    </location>
</feature>
<dbReference type="EMBL" id="CP060139">
    <property type="protein sequence ID" value="QNR22761.1"/>
    <property type="molecule type" value="Genomic_DNA"/>
</dbReference>
<reference evidence="2 3" key="1">
    <citation type="submission" date="2020-08" db="EMBL/GenBank/DDBJ databases">
        <title>Croceimicrobium hydrocarbonivorans gen. nov., sp. nov., a novel marine bacterium isolated from a bacterial consortium that degrades polyethylene terephthalate.</title>
        <authorList>
            <person name="Liu R."/>
        </authorList>
    </citation>
    <scope>NUCLEOTIDE SEQUENCE [LARGE SCALE GENOMIC DNA]</scope>
    <source>
        <strain evidence="2 3">A20-9</strain>
    </source>
</reference>
<protein>
    <submittedName>
        <fullName evidence="2">DinB family protein</fullName>
    </submittedName>
</protein>
<organism evidence="2 3">
    <name type="scientific">Croceimicrobium hydrocarbonivorans</name>
    <dbReference type="NCBI Taxonomy" id="2761580"/>
    <lineage>
        <taxon>Bacteria</taxon>
        <taxon>Pseudomonadati</taxon>
        <taxon>Bacteroidota</taxon>
        <taxon>Flavobacteriia</taxon>
        <taxon>Flavobacteriales</taxon>
        <taxon>Owenweeksiaceae</taxon>
        <taxon>Croceimicrobium</taxon>
    </lineage>
</organism>
<proteinExistence type="predicted"/>
<evidence type="ECO:0000313" key="3">
    <source>
        <dbReference type="Proteomes" id="UP000516305"/>
    </source>
</evidence>
<dbReference type="Gene3D" id="1.20.120.450">
    <property type="entry name" value="dinb family like domain"/>
    <property type="match status" value="1"/>
</dbReference>
<dbReference type="InterPro" id="IPR024775">
    <property type="entry name" value="DinB-like"/>
</dbReference>
<evidence type="ECO:0000313" key="2">
    <source>
        <dbReference type="EMBL" id="QNR22761.1"/>
    </source>
</evidence>
<dbReference type="Proteomes" id="UP000516305">
    <property type="component" value="Chromosome"/>
</dbReference>
<sequence>MSQAKFILKHLENTRRRSLILWRSLPNSQFHWLPDPKAQSAAEMIRHVLAADHGWLQIIRGVDMRGYQSPWADLAIESLDQELELAQEHRQAFLDQISHYSDLELSESLVYHPGVPEAKILGDYLLRTAYHESVHAGQFLTYLRLMEVPRPNIWD</sequence>
<gene>
    <name evidence="2" type="ORF">H4K34_10245</name>
</gene>
<name>A0A7H0VAL3_9FLAO</name>
<dbReference type="InterPro" id="IPR034660">
    <property type="entry name" value="DinB/YfiT-like"/>
</dbReference>
<dbReference type="RefSeq" id="WP_210757328.1">
    <property type="nucleotide sequence ID" value="NZ_CP060139.1"/>
</dbReference>